<comment type="caution">
    <text evidence="4">The sequence shown here is derived from an EMBL/GenBank/DDBJ whole genome shotgun (WGS) entry which is preliminary data.</text>
</comment>
<evidence type="ECO:0000259" key="3">
    <source>
        <dbReference type="Pfam" id="PF00296"/>
    </source>
</evidence>
<feature type="domain" description="Luciferase-like" evidence="3">
    <location>
        <begin position="23"/>
        <end position="248"/>
    </location>
</feature>
<dbReference type="Gene3D" id="3.20.20.30">
    <property type="entry name" value="Luciferase-like domain"/>
    <property type="match status" value="1"/>
</dbReference>
<gene>
    <name evidence="4" type="ORF">AWB90_20345</name>
</gene>
<dbReference type="GO" id="GO:0004497">
    <property type="term" value="F:monooxygenase activity"/>
    <property type="evidence" value="ECO:0007669"/>
    <property type="project" value="UniProtKB-KW"/>
</dbReference>
<dbReference type="InterPro" id="IPR036661">
    <property type="entry name" value="Luciferase-like_sf"/>
</dbReference>
<dbReference type="GO" id="GO:0005829">
    <property type="term" value="C:cytosol"/>
    <property type="evidence" value="ECO:0007669"/>
    <property type="project" value="TreeGrafter"/>
</dbReference>
<dbReference type="PANTHER" id="PTHR30137:SF8">
    <property type="entry name" value="BLR5498 PROTEIN"/>
    <property type="match status" value="1"/>
</dbReference>
<evidence type="ECO:0000256" key="1">
    <source>
        <dbReference type="ARBA" id="ARBA00023002"/>
    </source>
</evidence>
<dbReference type="EMBL" id="LQPN01000063">
    <property type="protein sequence ID" value="ORW41652.1"/>
    <property type="molecule type" value="Genomic_DNA"/>
</dbReference>
<evidence type="ECO:0000256" key="2">
    <source>
        <dbReference type="ARBA" id="ARBA00023033"/>
    </source>
</evidence>
<keyword evidence="2" id="KW-0503">Monooxygenase</keyword>
<dbReference type="InterPro" id="IPR050766">
    <property type="entry name" value="Bact_Lucif_Oxidored"/>
</dbReference>
<dbReference type="AlphaFoldDB" id="A0A1X2A6S0"/>
<dbReference type="OrthoDB" id="3209103at2"/>
<organism evidence="4 5">
    <name type="scientific">Mycobacterium paraense</name>
    <dbReference type="NCBI Taxonomy" id="767916"/>
    <lineage>
        <taxon>Bacteria</taxon>
        <taxon>Bacillati</taxon>
        <taxon>Actinomycetota</taxon>
        <taxon>Actinomycetes</taxon>
        <taxon>Mycobacteriales</taxon>
        <taxon>Mycobacteriaceae</taxon>
        <taxon>Mycobacterium</taxon>
        <taxon>Mycobacterium simiae complex</taxon>
    </lineage>
</organism>
<dbReference type="Proteomes" id="UP000193285">
    <property type="component" value="Unassembled WGS sequence"/>
</dbReference>
<accession>A0A1X2A6S0</accession>
<dbReference type="InterPro" id="IPR011251">
    <property type="entry name" value="Luciferase-like_dom"/>
</dbReference>
<proteinExistence type="predicted"/>
<dbReference type="Pfam" id="PF00296">
    <property type="entry name" value="Bac_luciferase"/>
    <property type="match status" value="1"/>
</dbReference>
<protein>
    <submittedName>
        <fullName evidence="4">Luciferase</fullName>
    </submittedName>
</protein>
<keyword evidence="1" id="KW-0560">Oxidoreductase</keyword>
<dbReference type="STRING" id="767916.AWB91_11615"/>
<evidence type="ECO:0000313" key="5">
    <source>
        <dbReference type="Proteomes" id="UP000193285"/>
    </source>
</evidence>
<reference evidence="4 5" key="1">
    <citation type="journal article" date="2015" name="Emerg. Microbes Infect.">
        <title>Characterization of 17 strains belonging to the Mycobacterium simiae complex and description of Mycobacterium paraense sp. nov.</title>
        <authorList>
            <person name="Fusco da Costa A.R."/>
            <person name="Fedrizzi T."/>
            <person name="Lopes M.L."/>
            <person name="Pecorari M."/>
            <person name="Oliveira da Costa W.L."/>
            <person name="Giacobazzi E."/>
            <person name="da Costa Bahia J.R."/>
            <person name="De Sanctis V."/>
            <person name="Batista Lima K.V."/>
            <person name="Bertorelli R."/>
            <person name="Grottola A."/>
            <person name="Fabio A."/>
            <person name="Mariottini A."/>
            <person name="Ferretti P."/>
            <person name="Di Leva F."/>
            <person name="Fregni Serpini G."/>
            <person name="Tagliazucchi S."/>
            <person name="Rumpianesi F."/>
            <person name="Jousson O."/>
            <person name="Segata N."/>
            <person name="Tortoli E."/>
        </authorList>
    </citation>
    <scope>NUCLEOTIDE SEQUENCE [LARGE SCALE GENOMIC DNA]</scope>
    <source>
        <strain evidence="4 5">IEC33</strain>
    </source>
</reference>
<dbReference type="GO" id="GO:0016705">
    <property type="term" value="F:oxidoreductase activity, acting on paired donors, with incorporation or reduction of molecular oxygen"/>
    <property type="evidence" value="ECO:0007669"/>
    <property type="project" value="InterPro"/>
</dbReference>
<evidence type="ECO:0000313" key="4">
    <source>
        <dbReference type="EMBL" id="ORW41652.1"/>
    </source>
</evidence>
<dbReference type="SUPFAM" id="SSF51679">
    <property type="entry name" value="Bacterial luciferase-like"/>
    <property type="match status" value="1"/>
</dbReference>
<name>A0A1X2A6S0_9MYCO</name>
<dbReference type="PANTHER" id="PTHR30137">
    <property type="entry name" value="LUCIFERASE-LIKE MONOOXYGENASE"/>
    <property type="match status" value="1"/>
</dbReference>
<sequence length="330" mass="35873">MFTLRFDMRAPSWGAPKLALYGAVPEMCAWAEDHGGLAAVFCEHHGSEDGYLPSPLLLASSVAARTQRLALSLILILPFYDPVRLAEDMAVLDIISNGRASYILALGYRPEEFEHFGVALKGRGRLADEKLELLRSLLSDETVSRDGRRIMVTPRPETPGGPGLMWGGGSVAAARRAGRYGLGMLGNANQPGMREAYEEACREHGHTPGPTMFPSRDTPSVVFVADDVDQAWDELGEHLLHDVRTYASWNPGDETTAGFSHVDTVEELRAAPASHVIISVPEAISRVRAGQILNLSPLCGGLRPEVAWPYLKRVGDVVLPEALSEKETVP</sequence>
<dbReference type="RefSeq" id="WP_085245779.1">
    <property type="nucleotide sequence ID" value="NZ_LQPN01000063.1"/>
</dbReference>